<keyword evidence="2" id="KW-1003">Cell membrane</keyword>
<keyword evidence="4 7" id="KW-1133">Transmembrane helix</keyword>
<comment type="caution">
    <text evidence="10">The sequence shown here is derived from an EMBL/GenBank/DDBJ whole genome shotgun (WGS) entry which is preliminary data.</text>
</comment>
<keyword evidence="3 7" id="KW-0812">Transmembrane</keyword>
<evidence type="ECO:0000313" key="10">
    <source>
        <dbReference type="EMBL" id="MBC2605423.1"/>
    </source>
</evidence>
<comment type="subcellular location">
    <subcellularLocation>
        <location evidence="1">Cell membrane</location>
        <topology evidence="1">Multi-pass membrane protein</topology>
    </subcellularLocation>
    <subcellularLocation>
        <location evidence="6">Membrane</location>
        <topology evidence="6">Multi-pass membrane protein</topology>
    </subcellularLocation>
</comment>
<dbReference type="InterPro" id="IPR017270">
    <property type="entry name" value="MotA/TolQ/ExbB-rel"/>
</dbReference>
<evidence type="ECO:0000259" key="9">
    <source>
        <dbReference type="Pfam" id="PF01618"/>
    </source>
</evidence>
<evidence type="ECO:0000256" key="3">
    <source>
        <dbReference type="ARBA" id="ARBA00022692"/>
    </source>
</evidence>
<dbReference type="GO" id="GO:0017038">
    <property type="term" value="P:protein import"/>
    <property type="evidence" value="ECO:0007669"/>
    <property type="project" value="TreeGrafter"/>
</dbReference>
<accession>A0A7X1B4D1</accession>
<name>A0A7X1B4D1_9BACT</name>
<keyword evidence="6" id="KW-0653">Protein transport</keyword>
<keyword evidence="5 7" id="KW-0472">Membrane</keyword>
<feature type="domain" description="MotA/TolQ/ExbB proton channel" evidence="9">
    <location>
        <begin position="329"/>
        <end position="445"/>
    </location>
</feature>
<feature type="transmembrane region" description="Helical" evidence="7">
    <location>
        <begin position="408"/>
        <end position="433"/>
    </location>
</feature>
<dbReference type="PIRSF" id="PIRSF037714">
    <property type="entry name" value="TolR"/>
    <property type="match status" value="1"/>
</dbReference>
<evidence type="ECO:0000256" key="6">
    <source>
        <dbReference type="RuleBase" id="RU004057"/>
    </source>
</evidence>
<gene>
    <name evidence="10" type="ORF">H5P27_05145</name>
</gene>
<feature type="transmembrane region" description="Helical" evidence="7">
    <location>
        <begin position="364"/>
        <end position="388"/>
    </location>
</feature>
<dbReference type="InterPro" id="IPR050790">
    <property type="entry name" value="ExbB/TolQ_transport"/>
</dbReference>
<comment type="similarity">
    <text evidence="6">Belongs to the exbB/tolQ family.</text>
</comment>
<feature type="signal peptide" evidence="8">
    <location>
        <begin position="1"/>
        <end position="20"/>
    </location>
</feature>
<organism evidence="10 11">
    <name type="scientific">Pelagicoccus albus</name>
    <dbReference type="NCBI Taxonomy" id="415222"/>
    <lineage>
        <taxon>Bacteria</taxon>
        <taxon>Pseudomonadati</taxon>
        <taxon>Verrucomicrobiota</taxon>
        <taxon>Opitutia</taxon>
        <taxon>Puniceicoccales</taxon>
        <taxon>Pelagicoccaceae</taxon>
        <taxon>Pelagicoccus</taxon>
    </lineage>
</organism>
<evidence type="ECO:0000256" key="1">
    <source>
        <dbReference type="ARBA" id="ARBA00004651"/>
    </source>
</evidence>
<keyword evidence="11" id="KW-1185">Reference proteome</keyword>
<feature type="chain" id="PRO_5030960541" evidence="8">
    <location>
        <begin position="21"/>
        <end position="460"/>
    </location>
</feature>
<dbReference type="Pfam" id="PF01618">
    <property type="entry name" value="MotA_ExbB"/>
    <property type="match status" value="1"/>
</dbReference>
<evidence type="ECO:0000256" key="2">
    <source>
        <dbReference type="ARBA" id="ARBA00022475"/>
    </source>
</evidence>
<dbReference type="EMBL" id="JACHVC010000006">
    <property type="protein sequence ID" value="MBC2605423.1"/>
    <property type="molecule type" value="Genomic_DNA"/>
</dbReference>
<protein>
    <submittedName>
        <fullName evidence="10">MotA/TolQ/ExbB proton channel family protein</fullName>
    </submittedName>
</protein>
<reference evidence="10 11" key="1">
    <citation type="submission" date="2020-07" db="EMBL/GenBank/DDBJ databases">
        <authorList>
            <person name="Feng X."/>
        </authorList>
    </citation>
    <scope>NUCLEOTIDE SEQUENCE [LARGE SCALE GENOMIC DNA]</scope>
    <source>
        <strain evidence="10 11">JCM23202</strain>
    </source>
</reference>
<dbReference type="PANTHER" id="PTHR30625:SF11">
    <property type="entry name" value="MOTA_TOLQ_EXBB PROTON CHANNEL DOMAIN-CONTAINING PROTEIN"/>
    <property type="match status" value="1"/>
</dbReference>
<evidence type="ECO:0000256" key="5">
    <source>
        <dbReference type="ARBA" id="ARBA00023136"/>
    </source>
</evidence>
<keyword evidence="8" id="KW-0732">Signal</keyword>
<dbReference type="InterPro" id="IPR002898">
    <property type="entry name" value="MotA_ExbB_proton_chnl"/>
</dbReference>
<sequence>MRFPLLATASLLLAPLLSLSAQTSLESAVSSVESSLEDSLAELSTLRSTIADEKAPLAKDLNSLNAEVSDLRKEFEKASRTSDATTMDLSSLELNVQQRQDEVDYVVSLMTEYISNIESRADPSELDTYQPKIDSTLLAVDDPELSRIDVITAQLEAIEMGMERIDSIIGGQVFSGTAVTDSGELEEGTFVLFGPVSYFSAKNGSGGLTMAGKSGEPAVIPVKGGSDTIATVASSSSGELPLDPTLGKAIAIASTEESIAEHILKGGVWVFPILGFALVSMIISIYKLFELVTVKGLPGGAITKIVKLYRGGDKEKALHEARALPGPSGELLAVGVENADEPKELLEEILLERMIATQPKIERLLSVIAVTAATAPLLGLLGTVTGMINTFKLITIFGTGDAKSLSGGISEALITTEFGLVVAIPSLLFHAFLARRAKSIMAGLERSAMSFVNGVKATSK</sequence>
<dbReference type="AlphaFoldDB" id="A0A7X1B4D1"/>
<feature type="transmembrane region" description="Helical" evidence="7">
    <location>
        <begin position="268"/>
        <end position="289"/>
    </location>
</feature>
<evidence type="ECO:0000313" key="11">
    <source>
        <dbReference type="Proteomes" id="UP000526501"/>
    </source>
</evidence>
<evidence type="ECO:0000256" key="8">
    <source>
        <dbReference type="SAM" id="SignalP"/>
    </source>
</evidence>
<dbReference type="RefSeq" id="WP_185659302.1">
    <property type="nucleotide sequence ID" value="NZ_CAWPOO010000006.1"/>
</dbReference>
<dbReference type="Proteomes" id="UP000526501">
    <property type="component" value="Unassembled WGS sequence"/>
</dbReference>
<evidence type="ECO:0000256" key="4">
    <source>
        <dbReference type="ARBA" id="ARBA00022989"/>
    </source>
</evidence>
<dbReference type="GO" id="GO:0005886">
    <property type="term" value="C:plasma membrane"/>
    <property type="evidence" value="ECO:0007669"/>
    <property type="project" value="UniProtKB-SubCell"/>
</dbReference>
<keyword evidence="6" id="KW-0813">Transport</keyword>
<proteinExistence type="inferred from homology"/>
<dbReference type="PANTHER" id="PTHR30625">
    <property type="entry name" value="PROTEIN TOLQ"/>
    <property type="match status" value="1"/>
</dbReference>
<evidence type="ECO:0000256" key="7">
    <source>
        <dbReference type="SAM" id="Phobius"/>
    </source>
</evidence>